<evidence type="ECO:0000313" key="1">
    <source>
        <dbReference type="EMBL" id="DAE26113.1"/>
    </source>
</evidence>
<sequence length="73" mass="7799">MSGQQNTEPAAAELATVGAKYTDGLSLIFDGQTVATAKHYKCNTNVTFKAGDRVKICRISGTYVVEYVVGNPK</sequence>
<name>A0A8S5R4V8_9CAUD</name>
<organism evidence="1">
    <name type="scientific">Siphoviridae sp. ctj7819</name>
    <dbReference type="NCBI Taxonomy" id="2827277"/>
    <lineage>
        <taxon>Viruses</taxon>
        <taxon>Duplodnaviria</taxon>
        <taxon>Heunggongvirae</taxon>
        <taxon>Uroviricota</taxon>
        <taxon>Caudoviricetes</taxon>
    </lineage>
</organism>
<protein>
    <submittedName>
        <fullName evidence="1">NfeD-like C-terminal, partner-binding</fullName>
    </submittedName>
</protein>
<dbReference type="EMBL" id="BK015808">
    <property type="protein sequence ID" value="DAE26113.1"/>
    <property type="molecule type" value="Genomic_DNA"/>
</dbReference>
<accession>A0A8S5R4V8</accession>
<proteinExistence type="predicted"/>
<reference evidence="1" key="1">
    <citation type="journal article" date="2021" name="Proc. Natl. Acad. Sci. U.S.A.">
        <title>A Catalog of Tens of Thousands of Viruses from Human Metagenomes Reveals Hidden Associations with Chronic Diseases.</title>
        <authorList>
            <person name="Tisza M.J."/>
            <person name="Buck C.B."/>
        </authorList>
    </citation>
    <scope>NUCLEOTIDE SEQUENCE</scope>
    <source>
        <strain evidence="1">Ctj7819</strain>
    </source>
</reference>